<dbReference type="AlphaFoldDB" id="A0A915B8Q6"/>
<keyword evidence="1" id="KW-1185">Reference proteome</keyword>
<name>A0A915B8Q6_PARUN</name>
<proteinExistence type="predicted"/>
<evidence type="ECO:0000313" key="1">
    <source>
        <dbReference type="Proteomes" id="UP000887569"/>
    </source>
</evidence>
<evidence type="ECO:0000313" key="2">
    <source>
        <dbReference type="WBParaSite" id="PgR031_g011_t04"/>
    </source>
</evidence>
<reference evidence="2" key="1">
    <citation type="submission" date="2022-11" db="UniProtKB">
        <authorList>
            <consortium name="WormBaseParasite"/>
        </authorList>
    </citation>
    <scope>IDENTIFICATION</scope>
</reference>
<protein>
    <submittedName>
        <fullName evidence="2">TROVE domain-containing protein</fullName>
    </submittedName>
</protein>
<organism evidence="1 2">
    <name type="scientific">Parascaris univalens</name>
    <name type="common">Nematode worm</name>
    <dbReference type="NCBI Taxonomy" id="6257"/>
    <lineage>
        <taxon>Eukaryota</taxon>
        <taxon>Metazoa</taxon>
        <taxon>Ecdysozoa</taxon>
        <taxon>Nematoda</taxon>
        <taxon>Chromadorea</taxon>
        <taxon>Rhabditida</taxon>
        <taxon>Spirurina</taxon>
        <taxon>Ascaridomorpha</taxon>
        <taxon>Ascaridoidea</taxon>
        <taxon>Ascarididae</taxon>
        <taxon>Parascaris</taxon>
    </lineage>
</organism>
<sequence>MFIISICIVYVLTSLPIVIHSRKIYWFIAESAGNLDPEISEISKISI</sequence>
<dbReference type="Proteomes" id="UP000887569">
    <property type="component" value="Unplaced"/>
</dbReference>
<accession>A0A915B8Q6</accession>
<dbReference type="WBParaSite" id="PgR031_g011_t04">
    <property type="protein sequence ID" value="PgR031_g011_t04"/>
    <property type="gene ID" value="PgR031_g011"/>
</dbReference>